<evidence type="ECO:0000313" key="3">
    <source>
        <dbReference type="Proteomes" id="UP000023152"/>
    </source>
</evidence>
<evidence type="ECO:0000256" key="1">
    <source>
        <dbReference type="SAM" id="MobiDB-lite"/>
    </source>
</evidence>
<feature type="compositionally biased region" description="Polar residues" evidence="1">
    <location>
        <begin position="368"/>
        <end position="378"/>
    </location>
</feature>
<feature type="compositionally biased region" description="Polar residues" evidence="1">
    <location>
        <begin position="325"/>
        <end position="335"/>
    </location>
</feature>
<feature type="compositionally biased region" description="Low complexity" evidence="1">
    <location>
        <begin position="413"/>
        <end position="423"/>
    </location>
</feature>
<organism evidence="2 3">
    <name type="scientific">Reticulomyxa filosa</name>
    <dbReference type="NCBI Taxonomy" id="46433"/>
    <lineage>
        <taxon>Eukaryota</taxon>
        <taxon>Sar</taxon>
        <taxon>Rhizaria</taxon>
        <taxon>Retaria</taxon>
        <taxon>Foraminifera</taxon>
        <taxon>Monothalamids</taxon>
        <taxon>Reticulomyxidae</taxon>
        <taxon>Reticulomyxa</taxon>
    </lineage>
</organism>
<accession>X6M6N4</accession>
<proteinExistence type="predicted"/>
<feature type="region of interest" description="Disordered" evidence="1">
    <location>
        <begin position="522"/>
        <end position="547"/>
    </location>
</feature>
<protein>
    <submittedName>
        <fullName evidence="2">Uncharacterized protein</fullName>
    </submittedName>
</protein>
<sequence>MKRIEVNETQMQISETRYVGTVLEATRAAIGAMGPGELEAYKHGQFNHYYKPPTIRYRPHDDRDETSIIQMSHKHELIHLVPGDKVSFRIQTNELDGIEDHFAVNACVLEEASRDEKGIIHSLTENYGFISVYNSMRIFYCEFCYKRQTPFFSSLPIQLIDRPTERIFFQLRDWISLDEFPIDIDLKVEFNTSTDFKGRPYAFRVRPAERNEAIDHSSAAIRSVSNSHHNANEQNKAYINRSQHEWPESSNRTNHPMEGNASGNRRRGSRPPLPNVPRVLQLPGQKRPESSQHQGQYRGSEYDHTNNRVSNQNRKKSHSSEKRANGTQKSQDWGSNQTIAQTMEHGVQTVVSPRERPRHKHSIDNSSKDATNTDASTSDETERRRSKPPLKTTSMKRDDSGAQSSTQKRQPRNSNSTNQTSSNIAQEYRQPSSRQHFKSYQRNSAGKRRTDYSSSDQQLPISKSSNQKRGFRQNEYRKRYEERQPRYDEYDDYRYSHYNDYNEYNDYEKYNDYNDHNYRRSHSRGAEWANPSNDRYDPYGYEATLRK</sequence>
<keyword evidence="3" id="KW-1185">Reference proteome</keyword>
<feature type="region of interest" description="Disordered" evidence="1">
    <location>
        <begin position="349"/>
        <end position="478"/>
    </location>
</feature>
<feature type="compositionally biased region" description="Polar residues" evidence="1">
    <location>
        <begin position="429"/>
        <end position="444"/>
    </location>
</feature>
<dbReference type="Proteomes" id="UP000023152">
    <property type="component" value="Unassembled WGS sequence"/>
</dbReference>
<comment type="caution">
    <text evidence="2">The sequence shown here is derived from an EMBL/GenBank/DDBJ whole genome shotgun (WGS) entry which is preliminary data.</text>
</comment>
<evidence type="ECO:0000313" key="2">
    <source>
        <dbReference type="EMBL" id="ETO09574.1"/>
    </source>
</evidence>
<name>X6M6N4_RETFI</name>
<feature type="compositionally biased region" description="Polar residues" evidence="1">
    <location>
        <begin position="452"/>
        <end position="468"/>
    </location>
</feature>
<feature type="region of interest" description="Disordered" evidence="1">
    <location>
        <begin position="242"/>
        <end position="335"/>
    </location>
</feature>
<reference evidence="2 3" key="1">
    <citation type="journal article" date="2013" name="Curr. Biol.">
        <title>The Genome of the Foraminiferan Reticulomyxa filosa.</title>
        <authorList>
            <person name="Glockner G."/>
            <person name="Hulsmann N."/>
            <person name="Schleicher M."/>
            <person name="Noegel A.A."/>
            <person name="Eichinger L."/>
            <person name="Gallinger C."/>
            <person name="Pawlowski J."/>
            <person name="Sierra R."/>
            <person name="Euteneuer U."/>
            <person name="Pillet L."/>
            <person name="Moustafa A."/>
            <person name="Platzer M."/>
            <person name="Groth M."/>
            <person name="Szafranski K."/>
            <person name="Schliwa M."/>
        </authorList>
    </citation>
    <scope>NUCLEOTIDE SEQUENCE [LARGE SCALE GENOMIC DNA]</scope>
</reference>
<dbReference type="AlphaFoldDB" id="X6M6N4"/>
<dbReference type="EMBL" id="ASPP01023996">
    <property type="protein sequence ID" value="ETO09574.1"/>
    <property type="molecule type" value="Genomic_DNA"/>
</dbReference>
<gene>
    <name evidence="2" type="ORF">RFI_27801</name>
</gene>